<feature type="compositionally biased region" description="Basic and acidic residues" evidence="1">
    <location>
        <begin position="37"/>
        <end position="50"/>
    </location>
</feature>
<dbReference type="Proteomes" id="UP000078046">
    <property type="component" value="Unassembled WGS sequence"/>
</dbReference>
<feature type="region of interest" description="Disordered" evidence="1">
    <location>
        <begin position="31"/>
        <end position="50"/>
    </location>
</feature>
<accession>A0A177ATT8</accession>
<dbReference type="Pfam" id="PF04004">
    <property type="entry name" value="Leo1"/>
    <property type="match status" value="1"/>
</dbReference>
<gene>
    <name evidence="2" type="ORF">A3Q56_06851</name>
</gene>
<dbReference type="InterPro" id="IPR007149">
    <property type="entry name" value="Leo1"/>
</dbReference>
<organism evidence="2 3">
    <name type="scientific">Intoshia linei</name>
    <dbReference type="NCBI Taxonomy" id="1819745"/>
    <lineage>
        <taxon>Eukaryota</taxon>
        <taxon>Metazoa</taxon>
        <taxon>Spiralia</taxon>
        <taxon>Lophotrochozoa</taxon>
        <taxon>Mesozoa</taxon>
        <taxon>Orthonectida</taxon>
        <taxon>Rhopaluridae</taxon>
        <taxon>Intoshia</taxon>
    </lineage>
</organism>
<evidence type="ECO:0000313" key="2">
    <source>
        <dbReference type="EMBL" id="OAF65419.1"/>
    </source>
</evidence>
<reference evidence="2 3" key="1">
    <citation type="submission" date="2016-04" db="EMBL/GenBank/DDBJ databases">
        <title>The genome of Intoshia linei affirms orthonectids as highly simplified spiralians.</title>
        <authorList>
            <person name="Mikhailov K.V."/>
            <person name="Slusarev G.S."/>
            <person name="Nikitin M.A."/>
            <person name="Logacheva M.D."/>
            <person name="Penin A."/>
            <person name="Aleoshin V."/>
            <person name="Panchin Y.V."/>
        </authorList>
    </citation>
    <scope>NUCLEOTIDE SEQUENCE [LARGE SCALE GENOMIC DNA]</scope>
    <source>
        <strain evidence="2">Intl2013</strain>
        <tissue evidence="2">Whole animal</tissue>
    </source>
</reference>
<proteinExistence type="predicted"/>
<name>A0A177ATT8_9BILA</name>
<dbReference type="GO" id="GO:0006368">
    <property type="term" value="P:transcription elongation by RNA polymerase II"/>
    <property type="evidence" value="ECO:0007669"/>
    <property type="project" value="InterPro"/>
</dbReference>
<evidence type="ECO:0008006" key="4">
    <source>
        <dbReference type="Google" id="ProtNLM"/>
    </source>
</evidence>
<sequence length="412" mass="47421">MSINTTSDESSLCSDLEEFKNGVNMTLDEELNVTSSESEHEVKVNETEQDCDKVNFDQDIQFKVVEEESFPENENINVNKENSQDSQSENDTTKEQDENACVESDKLAENDTHEALKHYFSSSEEECEETTKIKDINTTIPRIKPDYGNNLYVIKLPAFLGIETKPFDAYTYVNEVDENELTNDEGCAKIKLKVENTIRWRKNPNAKYEMESNAKVVKWSDNSSTLHIGSEIFEVHDMPLQVDNCYIYIQNGEGLTAQRVLKRKLNFRPHSTDSFTYRKAISIADRSKKQQKMKVLNVVGSNPEFERAEKMKEEYEILRNANKSRQPEKYDRSKKKMARQFLESGDTYLETSKTKKSKQDDFIDDDYTSEDNDALESIKNKVNDSLSENSDIEIKTKKRTALSDSESVTSSD</sequence>
<dbReference type="EMBL" id="LWCA01001301">
    <property type="protein sequence ID" value="OAF65419.1"/>
    <property type="molecule type" value="Genomic_DNA"/>
</dbReference>
<dbReference type="OrthoDB" id="20844at2759"/>
<feature type="region of interest" description="Disordered" evidence="1">
    <location>
        <begin position="350"/>
        <end position="369"/>
    </location>
</feature>
<feature type="compositionally biased region" description="Polar residues" evidence="1">
    <location>
        <begin position="72"/>
        <end position="90"/>
    </location>
</feature>
<protein>
    <recommendedName>
        <fullName evidence="4">RNA polymerase-associated protein LEO1</fullName>
    </recommendedName>
</protein>
<evidence type="ECO:0000313" key="3">
    <source>
        <dbReference type="Proteomes" id="UP000078046"/>
    </source>
</evidence>
<dbReference type="PANTHER" id="PTHR23146">
    <property type="entry name" value="LEO1 PROTEIN"/>
    <property type="match status" value="1"/>
</dbReference>
<dbReference type="GO" id="GO:0016593">
    <property type="term" value="C:Cdc73/Paf1 complex"/>
    <property type="evidence" value="ECO:0007669"/>
    <property type="project" value="InterPro"/>
</dbReference>
<evidence type="ECO:0000256" key="1">
    <source>
        <dbReference type="SAM" id="MobiDB-lite"/>
    </source>
</evidence>
<dbReference type="GO" id="GO:1990269">
    <property type="term" value="F:RNA polymerase II C-terminal domain phosphoserine binding"/>
    <property type="evidence" value="ECO:0007669"/>
    <property type="project" value="TreeGrafter"/>
</dbReference>
<comment type="caution">
    <text evidence="2">The sequence shown here is derived from an EMBL/GenBank/DDBJ whole genome shotgun (WGS) entry which is preliminary data.</text>
</comment>
<dbReference type="GO" id="GO:0032968">
    <property type="term" value="P:positive regulation of transcription elongation by RNA polymerase II"/>
    <property type="evidence" value="ECO:0007669"/>
    <property type="project" value="TreeGrafter"/>
</dbReference>
<dbReference type="AlphaFoldDB" id="A0A177ATT8"/>
<feature type="region of interest" description="Disordered" evidence="1">
    <location>
        <begin position="68"/>
        <end position="98"/>
    </location>
</feature>
<dbReference type="PANTHER" id="PTHR23146:SF0">
    <property type="entry name" value="RNA POLYMERASE-ASSOCIATED PROTEIN LEO1"/>
    <property type="match status" value="1"/>
</dbReference>
<keyword evidence="3" id="KW-1185">Reference proteome</keyword>